<evidence type="ECO:0000256" key="1">
    <source>
        <dbReference type="ARBA" id="ARBA00022801"/>
    </source>
</evidence>
<name>A0ABS0T4D7_9CAUL</name>
<evidence type="ECO:0000313" key="4">
    <source>
        <dbReference type="EMBL" id="MBI1686756.1"/>
    </source>
</evidence>
<keyword evidence="2" id="KW-0732">Signal</keyword>
<reference evidence="4 5" key="1">
    <citation type="submission" date="2020-11" db="EMBL/GenBank/DDBJ databases">
        <title>genome sequence of strain KACC 18849.</title>
        <authorList>
            <person name="Gao J."/>
            <person name="Zhang X."/>
        </authorList>
    </citation>
    <scope>NUCLEOTIDE SEQUENCE [LARGE SCALE GENOMIC DNA]</scope>
    <source>
        <strain evidence="4 5">KACC 18849</strain>
    </source>
</reference>
<feature type="signal peptide" evidence="2">
    <location>
        <begin position="1"/>
        <end position="19"/>
    </location>
</feature>
<dbReference type="InterPro" id="IPR050300">
    <property type="entry name" value="GDXG_lipolytic_enzyme"/>
</dbReference>
<feature type="chain" id="PRO_5046815960" evidence="2">
    <location>
        <begin position="20"/>
        <end position="350"/>
    </location>
</feature>
<dbReference type="GO" id="GO:0016787">
    <property type="term" value="F:hydrolase activity"/>
    <property type="evidence" value="ECO:0007669"/>
    <property type="project" value="UniProtKB-KW"/>
</dbReference>
<dbReference type="SUPFAM" id="SSF53474">
    <property type="entry name" value="alpha/beta-Hydrolases"/>
    <property type="match status" value="1"/>
</dbReference>
<keyword evidence="5" id="KW-1185">Reference proteome</keyword>
<gene>
    <name evidence="4" type="ORF">I4Q42_24070</name>
</gene>
<organism evidence="4 5">
    <name type="scientific">Caulobacter hibisci</name>
    <dbReference type="NCBI Taxonomy" id="2035993"/>
    <lineage>
        <taxon>Bacteria</taxon>
        <taxon>Pseudomonadati</taxon>
        <taxon>Pseudomonadota</taxon>
        <taxon>Alphaproteobacteria</taxon>
        <taxon>Caulobacterales</taxon>
        <taxon>Caulobacteraceae</taxon>
        <taxon>Caulobacter</taxon>
    </lineage>
</organism>
<feature type="domain" description="Alpha/beta hydrolase fold-3" evidence="3">
    <location>
        <begin position="116"/>
        <end position="324"/>
    </location>
</feature>
<dbReference type="Proteomes" id="UP000639859">
    <property type="component" value="Unassembled WGS sequence"/>
</dbReference>
<dbReference type="InterPro" id="IPR013094">
    <property type="entry name" value="AB_hydrolase_3"/>
</dbReference>
<dbReference type="Pfam" id="PF07859">
    <property type="entry name" value="Abhydrolase_3"/>
    <property type="match status" value="1"/>
</dbReference>
<dbReference type="Gene3D" id="3.40.50.1820">
    <property type="entry name" value="alpha/beta hydrolase"/>
    <property type="match status" value="1"/>
</dbReference>
<keyword evidence="1 4" id="KW-0378">Hydrolase</keyword>
<evidence type="ECO:0000259" key="3">
    <source>
        <dbReference type="Pfam" id="PF07859"/>
    </source>
</evidence>
<dbReference type="InterPro" id="IPR029058">
    <property type="entry name" value="AB_hydrolase_fold"/>
</dbReference>
<dbReference type="EMBL" id="JADWOX010000026">
    <property type="protein sequence ID" value="MBI1686756.1"/>
    <property type="molecule type" value="Genomic_DNA"/>
</dbReference>
<protein>
    <submittedName>
        <fullName evidence="4">Alpha/beta hydrolase</fullName>
    </submittedName>
</protein>
<evidence type="ECO:0000313" key="5">
    <source>
        <dbReference type="Proteomes" id="UP000639859"/>
    </source>
</evidence>
<dbReference type="PANTHER" id="PTHR48081:SF8">
    <property type="entry name" value="ALPHA_BETA HYDROLASE FOLD-3 DOMAIN-CONTAINING PROTEIN-RELATED"/>
    <property type="match status" value="1"/>
</dbReference>
<dbReference type="PANTHER" id="PTHR48081">
    <property type="entry name" value="AB HYDROLASE SUPERFAMILY PROTEIN C4A8.06C"/>
    <property type="match status" value="1"/>
</dbReference>
<comment type="caution">
    <text evidence="4">The sequence shown here is derived from an EMBL/GenBank/DDBJ whole genome shotgun (WGS) entry which is preliminary data.</text>
</comment>
<sequence length="350" mass="36058">MPGLSRRRLGLLGVSAAMAAVAGKTVAAGAGGSEDPLALVHPELRPAARQIQAMSARFPPPAQETLIPWRKFVSGFGAPAAATPPVWRLAIKGPEGAPEVTIFVINAKPGAARPGIVHMHGGGFVGGSAESSVRQLQDLAATLDYGIVTVEYRLAPEATYAASVEDNYAGLRWLRDHAAEVGIDPAKIAVMGESAGGGHAALLAIAARDRGEIPLAFQMLIYPMLDDRTGSTHLPSGPIGKIGWDAKANAFGWRSFLGQAPGGAKVPAKAVPARTASLAGLPPTFIGVGSIDLFVDEDVDYAKRLIDAGVATELLVVPGAFHGFDGIASATAVAQQFAAAKISALRRAFA</sequence>
<proteinExistence type="predicted"/>
<accession>A0ABS0T4D7</accession>
<evidence type="ECO:0000256" key="2">
    <source>
        <dbReference type="SAM" id="SignalP"/>
    </source>
</evidence>